<keyword evidence="3" id="KW-0272">Extracellular matrix</keyword>
<evidence type="ECO:0000256" key="9">
    <source>
        <dbReference type="ARBA" id="ARBA00023180"/>
    </source>
</evidence>
<evidence type="ECO:0000256" key="3">
    <source>
        <dbReference type="ARBA" id="ARBA00022530"/>
    </source>
</evidence>
<keyword evidence="10" id="KW-0379">Hydroxylation</keyword>
<comment type="caution">
    <text evidence="14">The sequence shown here is derived from an EMBL/GenBank/DDBJ whole genome shotgun (WGS) entry which is preliminary data.</text>
</comment>
<keyword evidence="8" id="KW-1015">Disulfide bond</keyword>
<evidence type="ECO:0000256" key="10">
    <source>
        <dbReference type="ARBA" id="ARBA00023278"/>
    </source>
</evidence>
<dbReference type="Pfam" id="PF00386">
    <property type="entry name" value="C1q"/>
    <property type="match status" value="1"/>
</dbReference>
<dbReference type="GO" id="GO:0006958">
    <property type="term" value="P:complement activation, classical pathway"/>
    <property type="evidence" value="ECO:0007669"/>
    <property type="project" value="UniProtKB-KW"/>
</dbReference>
<evidence type="ECO:0000256" key="7">
    <source>
        <dbReference type="ARBA" id="ARBA00022875"/>
    </source>
</evidence>
<keyword evidence="5" id="KW-0677">Repeat</keyword>
<dbReference type="OrthoDB" id="6343173at2759"/>
<dbReference type="Proteomes" id="UP000824540">
    <property type="component" value="Unassembled WGS sequence"/>
</dbReference>
<dbReference type="PANTHER" id="PTHR15427">
    <property type="entry name" value="EMILIN ELASTIN MICROFIBRIL INTERFACE-LOCATED PROTEIN ELASTIN MICROFIBRIL INTERFACER"/>
    <property type="match status" value="1"/>
</dbReference>
<sequence>MLCLTRGYLSLWLAAMLASVLCQDECRVRDGKPGDVGSPGRDGLQGQKGQKGEPAPGVNLDTNKGVKGDNGDQGFPGPLGVKGFMGYVGPQGAPGPQGPPGPSGVASDGSGQPQSAFSVQRTKTDKPPNGIPVTFDEAMVDGVYYFVFHSMSKGNLCLALRSDAFDADEKLGFCDFNKRGSHQVNSGGVVLRLAQGQRVWVEPFKDASNLANHMTDSPGRSIVFNGFLIFPSE</sequence>
<dbReference type="PRINTS" id="PR00007">
    <property type="entry name" value="COMPLEMNTC1Q"/>
</dbReference>
<dbReference type="EMBL" id="JAFBMS010000035">
    <property type="protein sequence ID" value="KAG9341471.1"/>
    <property type="molecule type" value="Genomic_DNA"/>
</dbReference>
<dbReference type="SMART" id="SM00110">
    <property type="entry name" value="C1Q"/>
    <property type="match status" value="1"/>
</dbReference>
<dbReference type="PROSITE" id="PS50871">
    <property type="entry name" value="C1Q"/>
    <property type="match status" value="1"/>
</dbReference>
<evidence type="ECO:0000259" key="13">
    <source>
        <dbReference type="PROSITE" id="PS50871"/>
    </source>
</evidence>
<keyword evidence="15" id="KW-1185">Reference proteome</keyword>
<feature type="compositionally biased region" description="Polar residues" evidence="11">
    <location>
        <begin position="109"/>
        <end position="121"/>
    </location>
</feature>
<evidence type="ECO:0000256" key="11">
    <source>
        <dbReference type="SAM" id="MobiDB-lite"/>
    </source>
</evidence>
<keyword evidence="2" id="KW-0964">Secreted</keyword>
<dbReference type="GO" id="GO:0005581">
    <property type="term" value="C:collagen trimer"/>
    <property type="evidence" value="ECO:0007669"/>
    <property type="project" value="UniProtKB-KW"/>
</dbReference>
<evidence type="ECO:0000256" key="4">
    <source>
        <dbReference type="ARBA" id="ARBA00022588"/>
    </source>
</evidence>
<keyword evidence="7" id="KW-0180">Complement pathway</keyword>
<dbReference type="InterPro" id="IPR008983">
    <property type="entry name" value="Tumour_necrosis_fac-like_dom"/>
</dbReference>
<reference evidence="14" key="1">
    <citation type="thesis" date="2021" institute="BYU ScholarsArchive" country="Provo, UT, USA">
        <title>Applications of and Algorithms for Genome Assembly and Genomic Analyses with an Emphasis on Marine Teleosts.</title>
        <authorList>
            <person name="Pickett B.D."/>
        </authorList>
    </citation>
    <scope>NUCLEOTIDE SEQUENCE</scope>
    <source>
        <strain evidence="14">HI-2016</strain>
    </source>
</reference>
<feature type="signal peptide" evidence="12">
    <location>
        <begin position="1"/>
        <end position="22"/>
    </location>
</feature>
<evidence type="ECO:0000256" key="12">
    <source>
        <dbReference type="SAM" id="SignalP"/>
    </source>
</evidence>
<feature type="domain" description="C1q" evidence="13">
    <location>
        <begin position="140"/>
        <end position="233"/>
    </location>
</feature>
<dbReference type="PANTHER" id="PTHR15427:SF26">
    <property type="entry name" value="COMPLEMENT C1Q SUBCOMPONENT SUBUNIT A"/>
    <property type="match status" value="1"/>
</dbReference>
<dbReference type="GO" id="GO:0045087">
    <property type="term" value="P:innate immune response"/>
    <property type="evidence" value="ECO:0007669"/>
    <property type="project" value="UniProtKB-KW"/>
</dbReference>
<accession>A0A8T2NQU2</accession>
<evidence type="ECO:0000256" key="5">
    <source>
        <dbReference type="ARBA" id="ARBA00022737"/>
    </source>
</evidence>
<gene>
    <name evidence="14" type="ORF">JZ751_019281</name>
</gene>
<dbReference type="AlphaFoldDB" id="A0A8T2NQU2"/>
<dbReference type="InterPro" id="IPR001073">
    <property type="entry name" value="C1q_dom"/>
</dbReference>
<keyword evidence="12" id="KW-0732">Signal</keyword>
<evidence type="ECO:0000313" key="15">
    <source>
        <dbReference type="Proteomes" id="UP000824540"/>
    </source>
</evidence>
<protein>
    <recommendedName>
        <fullName evidence="13">C1q domain-containing protein</fullName>
    </recommendedName>
</protein>
<dbReference type="Gene3D" id="2.60.120.40">
    <property type="match status" value="1"/>
</dbReference>
<evidence type="ECO:0000313" key="14">
    <source>
        <dbReference type="EMBL" id="KAG9341471.1"/>
    </source>
</evidence>
<name>A0A8T2NQU2_9TELE</name>
<evidence type="ECO:0000256" key="6">
    <source>
        <dbReference type="ARBA" id="ARBA00022859"/>
    </source>
</evidence>
<evidence type="ECO:0000256" key="1">
    <source>
        <dbReference type="ARBA" id="ARBA00004498"/>
    </source>
</evidence>
<dbReference type="SUPFAM" id="SSF49842">
    <property type="entry name" value="TNF-like"/>
    <property type="match status" value="1"/>
</dbReference>
<keyword evidence="4" id="KW-0399">Innate immunity</keyword>
<proteinExistence type="predicted"/>
<organism evidence="14 15">
    <name type="scientific">Albula glossodonta</name>
    <name type="common">roundjaw bonefish</name>
    <dbReference type="NCBI Taxonomy" id="121402"/>
    <lineage>
        <taxon>Eukaryota</taxon>
        <taxon>Metazoa</taxon>
        <taxon>Chordata</taxon>
        <taxon>Craniata</taxon>
        <taxon>Vertebrata</taxon>
        <taxon>Euteleostomi</taxon>
        <taxon>Actinopterygii</taxon>
        <taxon>Neopterygii</taxon>
        <taxon>Teleostei</taxon>
        <taxon>Albuliformes</taxon>
        <taxon>Albulidae</taxon>
        <taxon>Albula</taxon>
    </lineage>
</organism>
<dbReference type="InterPro" id="IPR050392">
    <property type="entry name" value="Collagen/C1q_domain"/>
</dbReference>
<evidence type="ECO:0000256" key="2">
    <source>
        <dbReference type="ARBA" id="ARBA00022525"/>
    </source>
</evidence>
<feature type="region of interest" description="Disordered" evidence="11">
    <location>
        <begin position="30"/>
        <end position="131"/>
    </location>
</feature>
<evidence type="ECO:0000256" key="8">
    <source>
        <dbReference type="ARBA" id="ARBA00023157"/>
    </source>
</evidence>
<feature type="chain" id="PRO_5035776585" description="C1q domain-containing protein" evidence="12">
    <location>
        <begin position="23"/>
        <end position="233"/>
    </location>
</feature>
<comment type="subcellular location">
    <subcellularLocation>
        <location evidence="1">Secreted</location>
        <location evidence="1">Extracellular space</location>
        <location evidence="1">Extracellular matrix</location>
    </subcellularLocation>
</comment>
<keyword evidence="6" id="KW-0391">Immunity</keyword>
<keyword evidence="9" id="KW-0325">Glycoprotein</keyword>